<name>A0A9N9ARN1_9GLOM</name>
<reference evidence="1" key="1">
    <citation type="submission" date="2021-06" db="EMBL/GenBank/DDBJ databases">
        <authorList>
            <person name="Kallberg Y."/>
            <person name="Tangrot J."/>
            <person name="Rosling A."/>
        </authorList>
    </citation>
    <scope>NUCLEOTIDE SEQUENCE</scope>
    <source>
        <strain evidence="1">AZ414A</strain>
    </source>
</reference>
<dbReference type="Proteomes" id="UP000789706">
    <property type="component" value="Unassembled WGS sequence"/>
</dbReference>
<proteinExistence type="predicted"/>
<dbReference type="AlphaFoldDB" id="A0A9N9ARN1"/>
<keyword evidence="2" id="KW-1185">Reference proteome</keyword>
<sequence>MKNNCEIYTVSKSSNLEAGDNNRDGVSKEGVSEFVGVNDNVINDVVVIDDVAEPPVPGAIRITLQAPSGNISVPSYCSGGSLGCTFWGANEIQYPNDGAGFAFFTTRAYAAKYSPPASCNFLNVSNPNDECFFNQKTANTTEILPKSYIGGIEDYTMMIEHSIRGKATSIAIRNGLLDGQLLSSDRKTVVETFTNASRTAKDPNADGDIISIRQMLQAANANLDALSTAPGASDGETYRSSGIVIVVVIEYKNVAFKKVATAIVELLMLHFLPEKDHYSHAVIEHTHDFEDLRRGLVNKEDIKNRPGPDTE</sequence>
<accession>A0A9N9ARN1</accession>
<evidence type="ECO:0000313" key="2">
    <source>
        <dbReference type="Proteomes" id="UP000789706"/>
    </source>
</evidence>
<evidence type="ECO:0000313" key="1">
    <source>
        <dbReference type="EMBL" id="CAG8540586.1"/>
    </source>
</evidence>
<gene>
    <name evidence="1" type="ORF">DEBURN_LOCUS6590</name>
</gene>
<organism evidence="1 2">
    <name type="scientific">Diversispora eburnea</name>
    <dbReference type="NCBI Taxonomy" id="1213867"/>
    <lineage>
        <taxon>Eukaryota</taxon>
        <taxon>Fungi</taxon>
        <taxon>Fungi incertae sedis</taxon>
        <taxon>Mucoromycota</taxon>
        <taxon>Glomeromycotina</taxon>
        <taxon>Glomeromycetes</taxon>
        <taxon>Diversisporales</taxon>
        <taxon>Diversisporaceae</taxon>
        <taxon>Diversispora</taxon>
    </lineage>
</organism>
<dbReference type="OrthoDB" id="494673at2759"/>
<protein>
    <submittedName>
        <fullName evidence="1">4818_t:CDS:1</fullName>
    </submittedName>
</protein>
<dbReference type="EMBL" id="CAJVPK010000693">
    <property type="protein sequence ID" value="CAG8540586.1"/>
    <property type="molecule type" value="Genomic_DNA"/>
</dbReference>
<comment type="caution">
    <text evidence="1">The sequence shown here is derived from an EMBL/GenBank/DDBJ whole genome shotgun (WGS) entry which is preliminary data.</text>
</comment>